<organism evidence="2 3">
    <name type="scientific">Fibroporia radiculosa</name>
    <dbReference type="NCBI Taxonomy" id="599839"/>
    <lineage>
        <taxon>Eukaryota</taxon>
        <taxon>Fungi</taxon>
        <taxon>Dikarya</taxon>
        <taxon>Basidiomycota</taxon>
        <taxon>Agaricomycotina</taxon>
        <taxon>Agaricomycetes</taxon>
        <taxon>Polyporales</taxon>
        <taxon>Fibroporiaceae</taxon>
        <taxon>Fibroporia</taxon>
    </lineage>
</organism>
<gene>
    <name evidence="2" type="ORF">FIBRA_08209</name>
</gene>
<dbReference type="RefSeq" id="XP_012185251.1">
    <property type="nucleotide sequence ID" value="XM_012329861.1"/>
</dbReference>
<dbReference type="HOGENOM" id="CLU_296999_0_0_1"/>
<feature type="compositionally biased region" description="Polar residues" evidence="1">
    <location>
        <begin position="625"/>
        <end position="634"/>
    </location>
</feature>
<feature type="region of interest" description="Disordered" evidence="1">
    <location>
        <begin position="349"/>
        <end position="402"/>
    </location>
</feature>
<dbReference type="STRING" id="599839.J4GGT6"/>
<feature type="compositionally biased region" description="Basic residues" evidence="1">
    <location>
        <begin position="737"/>
        <end position="746"/>
    </location>
</feature>
<protein>
    <submittedName>
        <fullName evidence="2">Uncharacterized protein</fullName>
    </submittedName>
</protein>
<feature type="compositionally biased region" description="Polar residues" evidence="1">
    <location>
        <begin position="11"/>
        <end position="27"/>
    </location>
</feature>
<dbReference type="GeneID" id="24100879"/>
<feature type="compositionally biased region" description="Low complexity" evidence="1">
    <location>
        <begin position="760"/>
        <end position="771"/>
    </location>
</feature>
<feature type="region of interest" description="Disordered" evidence="1">
    <location>
        <begin position="562"/>
        <end position="634"/>
    </location>
</feature>
<dbReference type="OrthoDB" id="3070249at2759"/>
<feature type="compositionally biased region" description="Polar residues" evidence="1">
    <location>
        <begin position="277"/>
        <end position="290"/>
    </location>
</feature>
<keyword evidence="3" id="KW-1185">Reference proteome</keyword>
<evidence type="ECO:0000313" key="3">
    <source>
        <dbReference type="Proteomes" id="UP000006352"/>
    </source>
</evidence>
<evidence type="ECO:0000256" key="1">
    <source>
        <dbReference type="SAM" id="MobiDB-lite"/>
    </source>
</evidence>
<dbReference type="AlphaFoldDB" id="J4GGT6"/>
<name>J4GGT6_9APHY</name>
<feature type="region of interest" description="Disordered" evidence="1">
    <location>
        <begin position="955"/>
        <end position="974"/>
    </location>
</feature>
<dbReference type="EMBL" id="HE797217">
    <property type="protein sequence ID" value="CCM05968.1"/>
    <property type="molecule type" value="Genomic_DNA"/>
</dbReference>
<feature type="region of interest" description="Disordered" evidence="1">
    <location>
        <begin position="726"/>
        <end position="815"/>
    </location>
</feature>
<feature type="region of interest" description="Disordered" evidence="1">
    <location>
        <begin position="247"/>
        <end position="290"/>
    </location>
</feature>
<feature type="compositionally biased region" description="Polar residues" evidence="1">
    <location>
        <begin position="782"/>
        <end position="808"/>
    </location>
</feature>
<dbReference type="InParanoid" id="J4GGT6"/>
<reference evidence="2 3" key="1">
    <citation type="journal article" date="2012" name="Appl. Environ. Microbiol.">
        <title>Short-read sequencing for genomic analysis of the brown rot fungus Fibroporia radiculosa.</title>
        <authorList>
            <person name="Tang J.D."/>
            <person name="Perkins A.D."/>
            <person name="Sonstegard T.S."/>
            <person name="Schroeder S.G."/>
            <person name="Burgess S.C."/>
            <person name="Diehl S.V."/>
        </authorList>
    </citation>
    <scope>NUCLEOTIDE SEQUENCE [LARGE SCALE GENOMIC DNA]</scope>
    <source>
        <strain evidence="2 3">TFFH 294</strain>
    </source>
</reference>
<feature type="compositionally biased region" description="Basic and acidic residues" evidence="1">
    <location>
        <begin position="349"/>
        <end position="360"/>
    </location>
</feature>
<feature type="compositionally biased region" description="Polar residues" evidence="1">
    <location>
        <begin position="748"/>
        <end position="759"/>
    </location>
</feature>
<evidence type="ECO:0000313" key="2">
    <source>
        <dbReference type="EMBL" id="CCM05968.1"/>
    </source>
</evidence>
<sequence length="1017" mass="109343">MYGLYMESRGAKTQNTQSGRPGSQGTSALRWRKSVGGHVFGLRHFACRSPPQSQSLLQAGGTRAESTSGCRIYTAHPQMSAYYRDRLPSYTAITSGPELYGAIANNIQPDPSGIPVAGNSSQTDPIRRCSVKGCGVELRSDYALKMCEACRGRHRKYASTKRAKRKMEKAALGAQGDHQVVWMPSDPTADGTDEELSAIQTGEHEHVSSTLPESAARTYEYTPGTWDTNTIDPSLFSQDSELAGALTPVTKGRPHDLTHNGTSTSTPDTNEAGHPANVQSTSSNTSEAQASDLSLPPRFCSIKGCKALVSGTSFFKMCEPCRDRYRNYGTTKRAKWKREKEEAVSVLHRMRDEEDRRREQAGLPPISQSPTEWRDWPEDELSPVQSSSSVPDAASPNANVPLPPRMCTVSHCREILPGNYQYLRCERHRIQNRHHSKLKRVRDKEVKALAFDGWVAVAGTGIRATSELSGGESPSPSLQDTSMESMEQDCDDITGSTGLGVTVDGTIPADALSGIPCTGVPPAARGTRRTNHVCSIKACYNLLAPTNPWKMCDSCRARDRAGRRDKALRDSGLATTSASKAPKTPKLQKTPVLAEDVGETPGDGQGAAKLKKKKTTTTLTDQGDRVNSTSETTISEQVGGISSVGLPSSFVDNSHIAGVPPSDPDPTTFAGVPADLIFMEPLYQDPDSQNTPLGSSISPAQAVITPRQNAVSDPFQIVSTDEIAGRASQSEMAVPTSKKKAKRKKGLTTVQSITQSNVHSRTSISTDTISTNLSAAPAATPNHEQPNSSIATSQAVPSADASTENLSNGEAAPPSLPMAPQYLPYFMHSYGMTPYGAQPSPFSYSAYPYSRPPYPSGSTYQPTYAPYPQPYSFPHYGQPYAPQAFPPPPPPPPPTPQSMYTVSADFVSREEYSASQGVQGTSVDGTNPNTSPYYSTFSAKTGEPHHRTTVMFSLPKRKRDEQETLGASKRPVSAANQRLTAAASVALAGSTSGPLNKGSDVAQEIVSGVRQYAMYAM</sequence>
<proteinExistence type="predicted"/>
<feature type="region of interest" description="Disordered" evidence="1">
    <location>
        <begin position="1"/>
        <end position="28"/>
    </location>
</feature>
<accession>J4GGT6</accession>
<dbReference type="Proteomes" id="UP000006352">
    <property type="component" value="Unassembled WGS sequence"/>
</dbReference>
<feature type="compositionally biased region" description="Polar residues" evidence="1">
    <location>
        <begin position="259"/>
        <end position="269"/>
    </location>
</feature>